<dbReference type="EMBL" id="VRMA01000067">
    <property type="protein sequence ID" value="TXK55161.1"/>
    <property type="molecule type" value="Genomic_DNA"/>
</dbReference>
<evidence type="ECO:0000313" key="1">
    <source>
        <dbReference type="EMBL" id="TXK55161.1"/>
    </source>
</evidence>
<dbReference type="RefSeq" id="WP_147734779.1">
    <property type="nucleotide sequence ID" value="NZ_CAUWMG010000077.1"/>
</dbReference>
<reference evidence="1 2" key="1">
    <citation type="submission" date="2019-08" db="EMBL/GenBank/DDBJ databases">
        <title>Rapid identification of Enteric Bacteria from Whole Genome Sequences (WGS) using Average Nucleotide Identity (ANI).</title>
        <authorList>
            <person name="Lane C."/>
        </authorList>
    </citation>
    <scope>NUCLEOTIDE SEQUENCE [LARGE SCALE GENOMIC DNA]</scope>
    <source>
        <strain evidence="1 2">D4984</strain>
    </source>
</reference>
<keyword evidence="2" id="KW-1185">Reference proteome</keyword>
<gene>
    <name evidence="1" type="ORF">FVD16_08490</name>
</gene>
<accession>A0ABY3KZV8</accession>
<organism evidence="1 2">
    <name type="scientific">Campylobacter helveticus</name>
    <dbReference type="NCBI Taxonomy" id="28898"/>
    <lineage>
        <taxon>Bacteria</taxon>
        <taxon>Pseudomonadati</taxon>
        <taxon>Campylobacterota</taxon>
        <taxon>Epsilonproteobacteria</taxon>
        <taxon>Campylobacterales</taxon>
        <taxon>Campylobacteraceae</taxon>
        <taxon>Campylobacter</taxon>
    </lineage>
</organism>
<proteinExistence type="predicted"/>
<name>A0ABY3KZV8_9BACT</name>
<evidence type="ECO:0000313" key="2">
    <source>
        <dbReference type="Proteomes" id="UP000321317"/>
    </source>
</evidence>
<protein>
    <submittedName>
        <fullName evidence="1">Uncharacterized protein</fullName>
    </submittedName>
</protein>
<comment type="caution">
    <text evidence="1">The sequence shown here is derived from an EMBL/GenBank/DDBJ whole genome shotgun (WGS) entry which is preliminary data.</text>
</comment>
<sequence length="160" mass="19192">MVGIGLFIFYYMPYSYYLELSYWEFRKICKLNELPNNEEKYNKILAYFDTDLDSLDWKELNHDTQIAYNSRVMIDYRAKTINYSPNIPKNKGRLGYNYAFLYPNSKERFSKQKLPLIGVLATWHTKRYYPTGNEGSMDFWDENILTCIDMGAEIQYIKEQ</sequence>
<dbReference type="Proteomes" id="UP000321317">
    <property type="component" value="Unassembled WGS sequence"/>
</dbReference>